<dbReference type="Pfam" id="PF07714">
    <property type="entry name" value="PK_Tyr_Ser-Thr"/>
    <property type="match status" value="1"/>
</dbReference>
<evidence type="ECO:0000259" key="1">
    <source>
        <dbReference type="PROSITE" id="PS50011"/>
    </source>
</evidence>
<dbReference type="GO" id="GO:0004672">
    <property type="term" value="F:protein kinase activity"/>
    <property type="evidence" value="ECO:0007669"/>
    <property type="project" value="InterPro"/>
</dbReference>
<dbReference type="HOGENOM" id="CLU_1190059_0_0_1"/>
<dbReference type="GO" id="GO:0005524">
    <property type="term" value="F:ATP binding"/>
    <property type="evidence" value="ECO:0007669"/>
    <property type="project" value="InterPro"/>
</dbReference>
<proteinExistence type="predicted"/>
<accession>A0A067PVV7</accession>
<organism evidence="2 3">
    <name type="scientific">Jaapia argillacea MUCL 33604</name>
    <dbReference type="NCBI Taxonomy" id="933084"/>
    <lineage>
        <taxon>Eukaryota</taxon>
        <taxon>Fungi</taxon>
        <taxon>Dikarya</taxon>
        <taxon>Basidiomycota</taxon>
        <taxon>Agaricomycotina</taxon>
        <taxon>Agaricomycetes</taxon>
        <taxon>Agaricomycetidae</taxon>
        <taxon>Jaapiales</taxon>
        <taxon>Jaapiaceae</taxon>
        <taxon>Jaapia</taxon>
    </lineage>
</organism>
<dbReference type="EMBL" id="KL197718">
    <property type="protein sequence ID" value="KDQ57995.1"/>
    <property type="molecule type" value="Genomic_DNA"/>
</dbReference>
<dbReference type="Proteomes" id="UP000027265">
    <property type="component" value="Unassembled WGS sequence"/>
</dbReference>
<sequence>MLPPGNTDVDLSELWFQIPIGPHRVSHQHMRSDFRAAADSFWDPAVAPPFVGNIYQEFQRFPDLGLNLLAAAASQLIERHESRGPHGALTPDSFLVDRLGHVSLVDAHGEFAEHAELHRKQDRVFISAAWRYQPTEQLCPDNPEGDPVYDLKGDVFAFATIIYELFGGQLPRGRRALYQRIEGTRPLHMTRPRLLSNDHLWYLLTKSWSQDPEQRPSVKEIEDALLSTLESNT</sequence>
<protein>
    <recommendedName>
        <fullName evidence="1">Protein kinase domain-containing protein</fullName>
    </recommendedName>
</protein>
<dbReference type="InterPro" id="IPR001245">
    <property type="entry name" value="Ser-Thr/Tyr_kinase_cat_dom"/>
</dbReference>
<dbReference type="OrthoDB" id="5966500at2759"/>
<reference evidence="3" key="1">
    <citation type="journal article" date="2014" name="Proc. Natl. Acad. Sci. U.S.A.">
        <title>Extensive sampling of basidiomycete genomes demonstrates inadequacy of the white-rot/brown-rot paradigm for wood decay fungi.</title>
        <authorList>
            <person name="Riley R."/>
            <person name="Salamov A.A."/>
            <person name="Brown D.W."/>
            <person name="Nagy L.G."/>
            <person name="Floudas D."/>
            <person name="Held B.W."/>
            <person name="Levasseur A."/>
            <person name="Lombard V."/>
            <person name="Morin E."/>
            <person name="Otillar R."/>
            <person name="Lindquist E.A."/>
            <person name="Sun H."/>
            <person name="LaButti K.M."/>
            <person name="Schmutz J."/>
            <person name="Jabbour D."/>
            <person name="Luo H."/>
            <person name="Baker S.E."/>
            <person name="Pisabarro A.G."/>
            <person name="Walton J.D."/>
            <person name="Blanchette R.A."/>
            <person name="Henrissat B."/>
            <person name="Martin F."/>
            <person name="Cullen D."/>
            <person name="Hibbett D.S."/>
            <person name="Grigoriev I.V."/>
        </authorList>
    </citation>
    <scope>NUCLEOTIDE SEQUENCE [LARGE SCALE GENOMIC DNA]</scope>
    <source>
        <strain evidence="3">MUCL 33604</strain>
    </source>
</reference>
<dbReference type="InterPro" id="IPR011009">
    <property type="entry name" value="Kinase-like_dom_sf"/>
</dbReference>
<dbReference type="SUPFAM" id="SSF56112">
    <property type="entry name" value="Protein kinase-like (PK-like)"/>
    <property type="match status" value="1"/>
</dbReference>
<dbReference type="AlphaFoldDB" id="A0A067PVV7"/>
<dbReference type="InterPro" id="IPR000719">
    <property type="entry name" value="Prot_kinase_dom"/>
</dbReference>
<dbReference type="STRING" id="933084.A0A067PVV7"/>
<name>A0A067PVV7_9AGAM</name>
<gene>
    <name evidence="2" type="ORF">JAAARDRAFT_34801</name>
</gene>
<keyword evidence="3" id="KW-1185">Reference proteome</keyword>
<dbReference type="Gene3D" id="1.10.510.10">
    <property type="entry name" value="Transferase(Phosphotransferase) domain 1"/>
    <property type="match status" value="1"/>
</dbReference>
<dbReference type="InParanoid" id="A0A067PVV7"/>
<evidence type="ECO:0000313" key="2">
    <source>
        <dbReference type="EMBL" id="KDQ57995.1"/>
    </source>
</evidence>
<evidence type="ECO:0000313" key="3">
    <source>
        <dbReference type="Proteomes" id="UP000027265"/>
    </source>
</evidence>
<feature type="domain" description="Protein kinase" evidence="1">
    <location>
        <begin position="1"/>
        <end position="226"/>
    </location>
</feature>
<dbReference type="PROSITE" id="PS50011">
    <property type="entry name" value="PROTEIN_KINASE_DOM"/>
    <property type="match status" value="1"/>
</dbReference>